<dbReference type="OrthoDB" id="9800516at2"/>
<dbReference type="GO" id="GO:0008233">
    <property type="term" value="F:peptidase activity"/>
    <property type="evidence" value="ECO:0007669"/>
    <property type="project" value="UniProtKB-KW"/>
</dbReference>
<dbReference type="CDD" id="cd03135">
    <property type="entry name" value="GATase1_DJ-1"/>
    <property type="match status" value="1"/>
</dbReference>
<evidence type="ECO:0000313" key="2">
    <source>
        <dbReference type="Proteomes" id="UP000232227"/>
    </source>
</evidence>
<dbReference type="GO" id="GO:0006508">
    <property type="term" value="P:proteolysis"/>
    <property type="evidence" value="ECO:0007669"/>
    <property type="project" value="UniProtKB-KW"/>
</dbReference>
<dbReference type="Gene3D" id="3.40.50.880">
    <property type="match status" value="1"/>
</dbReference>
<accession>A0A291IRL9</accession>
<dbReference type="InterPro" id="IPR029062">
    <property type="entry name" value="Class_I_gatase-like"/>
</dbReference>
<dbReference type="InterPro" id="IPR006287">
    <property type="entry name" value="DJ-1"/>
</dbReference>
<dbReference type="KEGG" id="mlac:CP520_01065"/>
<reference evidence="1 2" key="1">
    <citation type="submission" date="2017-09" db="EMBL/GenBank/DDBJ databases">
        <title>SPAdes assembly of the Mesoplasma lactucae genome.</title>
        <authorList>
            <person name="Knight T.F."/>
            <person name="Rubinstein R."/>
            <person name="Citino T."/>
        </authorList>
    </citation>
    <scope>NUCLEOTIDE SEQUENCE [LARGE SCALE GENOMIC DNA]</scope>
    <source>
        <strain evidence="1 2">831-C4</strain>
    </source>
</reference>
<sequence length="187" mass="19940">MTKRLAMIVGNNFEEIEMITTVDVVRRGGIEVDIVSLYDQDVMTGAHKIKVVPDVMFKDFNADLYDAISMPGGAGVDSGELPLLGSKELVNLVGQFNKDKKMVGAICAAPQVLGKAGVLSGKFITHYPGCDKYLEGSKSDISARAVVDGNIITGNGPAGAMDFGLDIVGYLAGDEKKKEVANKLLWD</sequence>
<protein>
    <submittedName>
        <fullName evidence="1">Protease</fullName>
    </submittedName>
</protein>
<organism evidence="1 2">
    <name type="scientific">Mesoplasma lactucae ATCC 49193</name>
    <dbReference type="NCBI Taxonomy" id="81460"/>
    <lineage>
        <taxon>Bacteria</taxon>
        <taxon>Bacillati</taxon>
        <taxon>Mycoplasmatota</taxon>
        <taxon>Mollicutes</taxon>
        <taxon>Entomoplasmatales</taxon>
        <taxon>Entomoplasmataceae</taxon>
        <taxon>Mesoplasma</taxon>
    </lineage>
</organism>
<dbReference type="Proteomes" id="UP000232227">
    <property type="component" value="Chromosome"/>
</dbReference>
<dbReference type="Pfam" id="PF01965">
    <property type="entry name" value="DJ-1_PfpI"/>
    <property type="match status" value="1"/>
</dbReference>
<keyword evidence="1" id="KW-0378">Hydrolase</keyword>
<dbReference type="InterPro" id="IPR050325">
    <property type="entry name" value="Prot/Nucl_acid_deglycase"/>
</dbReference>
<proteinExistence type="predicted"/>
<dbReference type="EMBL" id="CP023668">
    <property type="protein sequence ID" value="ATG97347.1"/>
    <property type="molecule type" value="Genomic_DNA"/>
</dbReference>
<dbReference type="PANTHER" id="PTHR48094:SF12">
    <property type="entry name" value="PARKINSON DISEASE PROTEIN 7 HOMOLOG"/>
    <property type="match status" value="1"/>
</dbReference>
<dbReference type="GO" id="GO:0005737">
    <property type="term" value="C:cytoplasm"/>
    <property type="evidence" value="ECO:0007669"/>
    <property type="project" value="TreeGrafter"/>
</dbReference>
<dbReference type="RefSeq" id="WP_096862635.1">
    <property type="nucleotide sequence ID" value="NZ_CP023668.1"/>
</dbReference>
<dbReference type="PANTHER" id="PTHR48094">
    <property type="entry name" value="PROTEIN/NUCLEIC ACID DEGLYCASE DJ-1-RELATED"/>
    <property type="match status" value="1"/>
</dbReference>
<dbReference type="NCBIfam" id="TIGR01383">
    <property type="entry name" value="not_thiJ"/>
    <property type="match status" value="1"/>
</dbReference>
<evidence type="ECO:0000313" key="1">
    <source>
        <dbReference type="EMBL" id="ATG97347.1"/>
    </source>
</evidence>
<dbReference type="SUPFAM" id="SSF52317">
    <property type="entry name" value="Class I glutamine amidotransferase-like"/>
    <property type="match status" value="1"/>
</dbReference>
<keyword evidence="1" id="KW-0645">Protease</keyword>
<keyword evidence="2" id="KW-1185">Reference proteome</keyword>
<dbReference type="InterPro" id="IPR002818">
    <property type="entry name" value="DJ-1/PfpI"/>
</dbReference>
<gene>
    <name evidence="1" type="ORF">CP520_01065</name>
</gene>
<dbReference type="AlphaFoldDB" id="A0A291IRL9"/>
<name>A0A291IRL9_9MOLU</name>